<dbReference type="InterPro" id="IPR002938">
    <property type="entry name" value="FAD-bd"/>
</dbReference>
<reference evidence="5" key="1">
    <citation type="submission" date="2023-05" db="EMBL/GenBank/DDBJ databases">
        <title>Nepenthes gracilis genome sequencing.</title>
        <authorList>
            <person name="Fukushima K."/>
        </authorList>
    </citation>
    <scope>NUCLEOTIDE SEQUENCE</scope>
    <source>
        <strain evidence="5">SING2019-196</strain>
    </source>
</reference>
<dbReference type="EMBL" id="BSYO01000009">
    <property type="protein sequence ID" value="GMH09542.1"/>
    <property type="molecule type" value="Genomic_DNA"/>
</dbReference>
<evidence type="ECO:0000259" key="4">
    <source>
        <dbReference type="Pfam" id="PF01494"/>
    </source>
</evidence>
<organism evidence="5 6">
    <name type="scientific">Nepenthes gracilis</name>
    <name type="common">Slender pitcher plant</name>
    <dbReference type="NCBI Taxonomy" id="150966"/>
    <lineage>
        <taxon>Eukaryota</taxon>
        <taxon>Viridiplantae</taxon>
        <taxon>Streptophyta</taxon>
        <taxon>Embryophyta</taxon>
        <taxon>Tracheophyta</taxon>
        <taxon>Spermatophyta</taxon>
        <taxon>Magnoliopsida</taxon>
        <taxon>eudicotyledons</taxon>
        <taxon>Gunneridae</taxon>
        <taxon>Pentapetalae</taxon>
        <taxon>Caryophyllales</taxon>
        <taxon>Nepenthaceae</taxon>
        <taxon>Nepenthes</taxon>
    </lineage>
</organism>
<dbReference type="SUPFAM" id="SSF51905">
    <property type="entry name" value="FAD/NAD(P)-binding domain"/>
    <property type="match status" value="1"/>
</dbReference>
<proteinExistence type="inferred from homology"/>
<dbReference type="InterPro" id="IPR044560">
    <property type="entry name" value="MOase"/>
</dbReference>
<dbReference type="Proteomes" id="UP001279734">
    <property type="component" value="Unassembled WGS sequence"/>
</dbReference>
<gene>
    <name evidence="5" type="ORF">Nepgr_011383</name>
</gene>
<keyword evidence="6" id="KW-1185">Reference proteome</keyword>
<keyword evidence="1" id="KW-0560">Oxidoreductase</keyword>
<dbReference type="PANTHER" id="PTHR45934:SF9">
    <property type="entry name" value="FAD_NAD(P)-BINDING OXIDOREDUCTASE FAMILY PROTEIN"/>
    <property type="match status" value="1"/>
</dbReference>
<feature type="domain" description="FAD-binding" evidence="4">
    <location>
        <begin position="111"/>
        <end position="169"/>
    </location>
</feature>
<comment type="caution">
    <text evidence="5">The sequence shown here is derived from an EMBL/GenBank/DDBJ whole genome shotgun (WGS) entry which is preliminary data.</text>
</comment>
<sequence>MYVGHCVFRGLSFFPGGQPHVPRVHYIYGRGVRAGYVPVSTTKVYWFICYNRNSPGERVTDPSELKKQARDLVKSWPSDLLDLIDLSPDDTILRSPLEDRWLWPVISPPASRGGVVLAGDAWHPMTPNLGQGGCCALEDAIVLAKKLSAAIKSGQGSIEEALESYGNERWFRLFPLTVRAYFVGALLQLDNPAVCFVRNNFVVPKLVQIRPLLEHTNFECELLQEDGKTEYGYGK</sequence>
<dbReference type="InterPro" id="IPR036188">
    <property type="entry name" value="FAD/NAD-bd_sf"/>
</dbReference>
<dbReference type="GO" id="GO:0004497">
    <property type="term" value="F:monooxygenase activity"/>
    <property type="evidence" value="ECO:0007669"/>
    <property type="project" value="UniProtKB-KW"/>
</dbReference>
<dbReference type="Gene3D" id="3.50.50.60">
    <property type="entry name" value="FAD/NAD(P)-binding domain"/>
    <property type="match status" value="1"/>
</dbReference>
<evidence type="ECO:0000256" key="1">
    <source>
        <dbReference type="ARBA" id="ARBA00023002"/>
    </source>
</evidence>
<evidence type="ECO:0000256" key="2">
    <source>
        <dbReference type="ARBA" id="ARBA00023033"/>
    </source>
</evidence>
<evidence type="ECO:0000256" key="3">
    <source>
        <dbReference type="ARBA" id="ARBA00024018"/>
    </source>
</evidence>
<protein>
    <recommendedName>
        <fullName evidence="4">FAD-binding domain-containing protein</fullName>
    </recommendedName>
</protein>
<evidence type="ECO:0000313" key="6">
    <source>
        <dbReference type="Proteomes" id="UP001279734"/>
    </source>
</evidence>
<dbReference type="GO" id="GO:0071949">
    <property type="term" value="F:FAD binding"/>
    <property type="evidence" value="ECO:0007669"/>
    <property type="project" value="InterPro"/>
</dbReference>
<comment type="similarity">
    <text evidence="3">Belongs to the 3-hydroxybenzoate 6-hydroxylase family.</text>
</comment>
<dbReference type="PANTHER" id="PTHR45934">
    <property type="entry name" value="FAD/NAD(P)-BINDING OXIDOREDUCTASE FAMILY PROTEIN"/>
    <property type="match status" value="1"/>
</dbReference>
<keyword evidence="2" id="KW-0503">Monooxygenase</keyword>
<name>A0AAD3SFD1_NEPGR</name>
<evidence type="ECO:0000313" key="5">
    <source>
        <dbReference type="EMBL" id="GMH09542.1"/>
    </source>
</evidence>
<accession>A0AAD3SFD1</accession>
<dbReference type="Pfam" id="PF01494">
    <property type="entry name" value="FAD_binding_3"/>
    <property type="match status" value="1"/>
</dbReference>
<dbReference type="AlphaFoldDB" id="A0AAD3SFD1"/>